<evidence type="ECO:0000256" key="8">
    <source>
        <dbReference type="ARBA" id="ARBA00048988"/>
    </source>
</evidence>
<dbReference type="InterPro" id="IPR000212">
    <property type="entry name" value="DNA_helicase_UvrD/REP"/>
</dbReference>
<comment type="catalytic activity">
    <reaction evidence="6">
        <text>Couples ATP hydrolysis with the unwinding of duplex DNA by translocating in the 3'-5' direction.</text>
        <dbReference type="EC" id="5.6.2.4"/>
    </reaction>
</comment>
<dbReference type="InterPro" id="IPR014016">
    <property type="entry name" value="UvrD-like_ATP-bd"/>
</dbReference>
<keyword evidence="13" id="KW-1185">Reference proteome</keyword>
<evidence type="ECO:0000313" key="13">
    <source>
        <dbReference type="Proteomes" id="UP001189663"/>
    </source>
</evidence>
<evidence type="ECO:0000256" key="2">
    <source>
        <dbReference type="ARBA" id="ARBA00022801"/>
    </source>
</evidence>
<evidence type="ECO:0000256" key="4">
    <source>
        <dbReference type="ARBA" id="ARBA00022840"/>
    </source>
</evidence>
<evidence type="ECO:0000256" key="1">
    <source>
        <dbReference type="ARBA" id="ARBA00022741"/>
    </source>
</evidence>
<feature type="region of interest" description="Disordered" evidence="10">
    <location>
        <begin position="1"/>
        <end position="30"/>
    </location>
</feature>
<dbReference type="Pfam" id="PF00580">
    <property type="entry name" value="UvrD-helicase"/>
    <property type="match status" value="2"/>
</dbReference>
<evidence type="ECO:0000256" key="3">
    <source>
        <dbReference type="ARBA" id="ARBA00022806"/>
    </source>
</evidence>
<dbReference type="GO" id="GO:0016787">
    <property type="term" value="F:hydrolase activity"/>
    <property type="evidence" value="ECO:0007669"/>
    <property type="project" value="UniProtKB-UniRule"/>
</dbReference>
<feature type="compositionally biased region" description="Basic and acidic residues" evidence="10">
    <location>
        <begin position="7"/>
        <end position="28"/>
    </location>
</feature>
<feature type="binding site" evidence="9">
    <location>
        <begin position="121"/>
        <end position="128"/>
    </location>
    <ligand>
        <name>ATP</name>
        <dbReference type="ChEBI" id="CHEBI:30616"/>
    </ligand>
</feature>
<keyword evidence="3 9" id="KW-0347">Helicase</keyword>
<feature type="region of interest" description="Disordered" evidence="10">
    <location>
        <begin position="233"/>
        <end position="262"/>
    </location>
</feature>
<gene>
    <name evidence="12" type="primary">rep_1</name>
    <name evidence="12" type="ORF">LMG18096_02733</name>
</gene>
<organism evidence="12 13">
    <name type="scientific">Ralstonia holmesii</name>
    <dbReference type="NCBI Taxonomy" id="3058602"/>
    <lineage>
        <taxon>Bacteria</taxon>
        <taxon>Pseudomonadati</taxon>
        <taxon>Pseudomonadota</taxon>
        <taxon>Betaproteobacteria</taxon>
        <taxon>Burkholderiales</taxon>
        <taxon>Burkholderiaceae</taxon>
        <taxon>Ralstonia</taxon>
    </lineage>
</organism>
<dbReference type="AlphaFoldDB" id="A0ABC8QH65"/>
<name>A0ABC8QH65_9RALS</name>
<feature type="domain" description="UvrD-like helicase ATP-binding" evidence="11">
    <location>
        <begin position="100"/>
        <end position="622"/>
    </location>
</feature>
<evidence type="ECO:0000256" key="7">
    <source>
        <dbReference type="ARBA" id="ARBA00034808"/>
    </source>
</evidence>
<dbReference type="InterPro" id="IPR014017">
    <property type="entry name" value="DNA_helicase_UvrD-like_C"/>
</dbReference>
<evidence type="ECO:0000259" key="11">
    <source>
        <dbReference type="PROSITE" id="PS51198"/>
    </source>
</evidence>
<reference evidence="12 13" key="1">
    <citation type="submission" date="2023-07" db="EMBL/GenBank/DDBJ databases">
        <authorList>
            <person name="Peeters C."/>
        </authorList>
    </citation>
    <scope>NUCLEOTIDE SEQUENCE [LARGE SCALE GENOMIC DNA]</scope>
    <source>
        <strain evidence="12 13">LMG 18096</strain>
    </source>
</reference>
<proteinExistence type="predicted"/>
<dbReference type="SUPFAM" id="SSF52540">
    <property type="entry name" value="P-loop containing nucleoside triphosphate hydrolases"/>
    <property type="match status" value="1"/>
</dbReference>
<dbReference type="EMBL" id="CATZAT010000005">
    <property type="protein sequence ID" value="CAJ0792812.1"/>
    <property type="molecule type" value="Genomic_DNA"/>
</dbReference>
<evidence type="ECO:0000256" key="5">
    <source>
        <dbReference type="ARBA" id="ARBA00023235"/>
    </source>
</evidence>
<dbReference type="InterPro" id="IPR027417">
    <property type="entry name" value="P-loop_NTPase"/>
</dbReference>
<keyword evidence="4 9" id="KW-0067">ATP-binding</keyword>
<accession>A0ABC8QH65</accession>
<dbReference type="Proteomes" id="UP001189663">
    <property type="component" value="Unassembled WGS sequence"/>
</dbReference>
<dbReference type="PANTHER" id="PTHR11070">
    <property type="entry name" value="UVRD / RECB / PCRA DNA HELICASE FAMILY MEMBER"/>
    <property type="match status" value="1"/>
</dbReference>
<dbReference type="PROSITE" id="PS51198">
    <property type="entry name" value="UVRD_HELICASE_ATP_BIND"/>
    <property type="match status" value="1"/>
</dbReference>
<dbReference type="Gene3D" id="3.40.50.300">
    <property type="entry name" value="P-loop containing nucleotide triphosphate hydrolases"/>
    <property type="match status" value="3"/>
</dbReference>
<sequence length="828" mass="93385">MSAEHAVQLKEAVRQAKEDSFESGKVEGDAEGYNRGIKAGRLLEREEREEALRIQAEREAIRRRKEAEERARWLVSDQPIGFDERIKEEIRRDVKARTGQDPRPRQWDMILSNDPATYVIAGAGSGKSTSLVLRVVALNLYRAISLNRISVFTFTRESRKDFVKKLRQCMGKWDVELSDDEARSVVRTFHSMVLKMARSIEPSLQVLELMDMEKGKTMRDIDIDNLLEVGVGATDAEQEPQRGSEDGGIADTGAARDPKSDAVPERDKFLRLAYERAFMNDPDFAAVIAAIYRYSQLQAKRPKEDATKGLEKNVAEHDAQMSSFVEDAWRSRIAPGVWPPQDVVPVAEPIQLSTSMSRPYRVHGYLPVMEAYVVLGGAKYFPDETDVVGKFINGKRKLLAARSDKPIVWIDTVEQLTELTTVLAWYQAYQEKRATVPMFEWRAPGDIGRKSLLRTFFDSAQFVENLGLPVAATMAAALSKEAAAALTGPERLLAEAVARFWPVFENVLREHQIWTFNQLFTYFSEDHPEHFKDVDTFVLGAMQHLLIDEFQDISPQIVKWVRGCQRELVKRGLPGSLTCVGDDWQSIYGWRGSSPDFFVRFKEHFPAVSHGCIKLEENFRSSDHILRCAESVLVNVAGMESKTCEAKSRWAGEEMPVLLHEAKGELPYRQLRELLLAEVERTGATEKEPMLVLSRSGKGHRELSKEKRPAWGKSVKFMTFHAAKGLEARSVVLLEDCVYFGVNPLKNFLYGRAGLGSFDVAQRAEARRLAYVGITRAMERCYWFAVVEKGKDGAFGSVPMGRSFVARCEADGTMRPRAPVSLAGIGLQ</sequence>
<protein>
    <recommendedName>
        <fullName evidence="7">DNA 3'-5' helicase</fullName>
        <ecNumber evidence="7">5.6.2.4</ecNumber>
    </recommendedName>
</protein>
<evidence type="ECO:0000313" key="12">
    <source>
        <dbReference type="EMBL" id="CAJ0792812.1"/>
    </source>
</evidence>
<dbReference type="PANTHER" id="PTHR11070:SF63">
    <property type="entry name" value="DNA HELICASE IV"/>
    <property type="match status" value="1"/>
</dbReference>
<keyword evidence="1 9" id="KW-0547">Nucleotide-binding</keyword>
<dbReference type="GO" id="GO:0005524">
    <property type="term" value="F:ATP binding"/>
    <property type="evidence" value="ECO:0007669"/>
    <property type="project" value="UniProtKB-UniRule"/>
</dbReference>
<keyword evidence="2 9" id="KW-0378">Hydrolase</keyword>
<evidence type="ECO:0000256" key="9">
    <source>
        <dbReference type="PROSITE-ProRule" id="PRU00560"/>
    </source>
</evidence>
<evidence type="ECO:0000256" key="10">
    <source>
        <dbReference type="SAM" id="MobiDB-lite"/>
    </source>
</evidence>
<comment type="caution">
    <text evidence="12">The sequence shown here is derived from an EMBL/GenBank/DDBJ whole genome shotgun (WGS) entry which is preliminary data.</text>
</comment>
<comment type="catalytic activity">
    <reaction evidence="8">
        <text>ATP + H2O = ADP + phosphate + H(+)</text>
        <dbReference type="Rhea" id="RHEA:13065"/>
        <dbReference type="ChEBI" id="CHEBI:15377"/>
        <dbReference type="ChEBI" id="CHEBI:15378"/>
        <dbReference type="ChEBI" id="CHEBI:30616"/>
        <dbReference type="ChEBI" id="CHEBI:43474"/>
        <dbReference type="ChEBI" id="CHEBI:456216"/>
        <dbReference type="EC" id="5.6.2.4"/>
    </reaction>
</comment>
<keyword evidence="5" id="KW-0413">Isomerase</keyword>
<dbReference type="GO" id="GO:0043138">
    <property type="term" value="F:3'-5' DNA helicase activity"/>
    <property type="evidence" value="ECO:0007669"/>
    <property type="project" value="UniProtKB-EC"/>
</dbReference>
<dbReference type="Pfam" id="PF13361">
    <property type="entry name" value="UvrD_C"/>
    <property type="match status" value="1"/>
</dbReference>
<dbReference type="EC" id="5.6.2.4" evidence="7"/>
<evidence type="ECO:0000256" key="6">
    <source>
        <dbReference type="ARBA" id="ARBA00034617"/>
    </source>
</evidence>